<feature type="compositionally biased region" description="Basic and acidic residues" evidence="4">
    <location>
        <begin position="104"/>
        <end position="120"/>
    </location>
</feature>
<dbReference type="SUPFAM" id="SSF47095">
    <property type="entry name" value="HMG-box"/>
    <property type="match status" value="1"/>
</dbReference>
<proteinExistence type="predicted"/>
<dbReference type="PANTHER" id="PTHR45789">
    <property type="entry name" value="FI18025P1"/>
    <property type="match status" value="1"/>
</dbReference>
<dbReference type="GO" id="GO:0000981">
    <property type="term" value="F:DNA-binding transcription factor activity, RNA polymerase II-specific"/>
    <property type="evidence" value="ECO:0007669"/>
    <property type="project" value="TreeGrafter"/>
</dbReference>
<accession>A0A8H6YZ41</accession>
<feature type="region of interest" description="Disordered" evidence="4">
    <location>
        <begin position="1"/>
        <end position="21"/>
    </location>
</feature>
<evidence type="ECO:0000259" key="5">
    <source>
        <dbReference type="PROSITE" id="PS50118"/>
    </source>
</evidence>
<dbReference type="Pfam" id="PF00505">
    <property type="entry name" value="HMG_box"/>
    <property type="match status" value="1"/>
</dbReference>
<dbReference type="InterPro" id="IPR036910">
    <property type="entry name" value="HMG_box_dom_sf"/>
</dbReference>
<comment type="caution">
    <text evidence="6">The sequence shown here is derived from an EMBL/GenBank/DDBJ whole genome shotgun (WGS) entry which is preliminary data.</text>
</comment>
<feature type="DNA-binding region" description="HMG box" evidence="3">
    <location>
        <begin position="119"/>
        <end position="188"/>
    </location>
</feature>
<organism evidence="6 7">
    <name type="scientific">Mycena sanguinolenta</name>
    <dbReference type="NCBI Taxonomy" id="230812"/>
    <lineage>
        <taxon>Eukaryota</taxon>
        <taxon>Fungi</taxon>
        <taxon>Dikarya</taxon>
        <taxon>Basidiomycota</taxon>
        <taxon>Agaricomycotina</taxon>
        <taxon>Agaricomycetes</taxon>
        <taxon>Agaricomycetidae</taxon>
        <taxon>Agaricales</taxon>
        <taxon>Marasmiineae</taxon>
        <taxon>Mycenaceae</taxon>
        <taxon>Mycena</taxon>
    </lineage>
</organism>
<keyword evidence="7" id="KW-1185">Reference proteome</keyword>
<feature type="domain" description="HMG box" evidence="5">
    <location>
        <begin position="119"/>
        <end position="188"/>
    </location>
</feature>
<dbReference type="CDD" id="cd01389">
    <property type="entry name" value="HMG-box_ROX1-like"/>
    <property type="match status" value="1"/>
</dbReference>
<dbReference type="Gene3D" id="1.10.30.10">
    <property type="entry name" value="High mobility group box domain"/>
    <property type="match status" value="1"/>
</dbReference>
<evidence type="ECO:0000256" key="3">
    <source>
        <dbReference type="PROSITE-ProRule" id="PRU00267"/>
    </source>
</evidence>
<reference evidence="6" key="1">
    <citation type="submission" date="2020-05" db="EMBL/GenBank/DDBJ databases">
        <title>Mycena genomes resolve the evolution of fungal bioluminescence.</title>
        <authorList>
            <person name="Tsai I.J."/>
        </authorList>
    </citation>
    <scope>NUCLEOTIDE SEQUENCE</scope>
    <source>
        <strain evidence="6">160909Yilan</strain>
    </source>
</reference>
<keyword evidence="2 3" id="KW-0539">Nucleus</keyword>
<dbReference type="AlphaFoldDB" id="A0A8H6YZ41"/>
<dbReference type="GO" id="GO:0000978">
    <property type="term" value="F:RNA polymerase II cis-regulatory region sequence-specific DNA binding"/>
    <property type="evidence" value="ECO:0007669"/>
    <property type="project" value="TreeGrafter"/>
</dbReference>
<evidence type="ECO:0000313" key="7">
    <source>
        <dbReference type="Proteomes" id="UP000623467"/>
    </source>
</evidence>
<protein>
    <submittedName>
        <fullName evidence="6">Specific transcriptional repressor</fullName>
    </submittedName>
</protein>
<dbReference type="InterPro" id="IPR051356">
    <property type="entry name" value="SOX/SOX-like_TF"/>
</dbReference>
<dbReference type="PANTHER" id="PTHR45789:SF2">
    <property type="entry name" value="FI18025P1"/>
    <property type="match status" value="1"/>
</dbReference>
<sequence>MSFLAQRTPHLNVSRPSPYDIGHEQYTYNAPNYYSRAQEPFALEWNLAGTPEFPGGNPDFAARFEFPGSNPNFPDGYPVYDSSASSPESIQSVETPPSTSYEAPPERPKRVSRRGPDHIPRPRNAFMIFRSELCTSGKISKRVEGDNRHISITAAAIWKAFTEEEKKPYQIAAELEKLEHKRLYPNYRFTPTVRATKPVKRKVNRNGAKDIERSHQVAQLILAGKEGHELEEAVRDLDAGVAVAADFIPSELAPFPAAPSTPSPLHGMPMPEIRGWVPHNGVPETVDVPTFIPCQVAPPVPSPVPNVLVPPPRDQYVPNYSATLPPGWPHLYTGKPRDPSIPRRPPTPSTHVLIELYEDIKDRPMRPMATVAAI</sequence>
<evidence type="ECO:0000256" key="2">
    <source>
        <dbReference type="ARBA" id="ARBA00023242"/>
    </source>
</evidence>
<evidence type="ECO:0000313" key="6">
    <source>
        <dbReference type="EMBL" id="KAF7367384.1"/>
    </source>
</evidence>
<dbReference type="PROSITE" id="PS50118">
    <property type="entry name" value="HMG_BOX_2"/>
    <property type="match status" value="1"/>
</dbReference>
<gene>
    <name evidence="6" type="ORF">MSAN_00801000</name>
</gene>
<keyword evidence="1 3" id="KW-0238">DNA-binding</keyword>
<feature type="compositionally biased region" description="Polar residues" evidence="4">
    <location>
        <begin position="82"/>
        <end position="101"/>
    </location>
</feature>
<dbReference type="GO" id="GO:0005634">
    <property type="term" value="C:nucleus"/>
    <property type="evidence" value="ECO:0007669"/>
    <property type="project" value="UniProtKB-UniRule"/>
</dbReference>
<dbReference type="SMART" id="SM00398">
    <property type="entry name" value="HMG"/>
    <property type="match status" value="1"/>
</dbReference>
<dbReference type="OrthoDB" id="6247875at2759"/>
<name>A0A8H6YZ41_9AGAR</name>
<evidence type="ECO:0000256" key="1">
    <source>
        <dbReference type="ARBA" id="ARBA00023125"/>
    </source>
</evidence>
<dbReference type="Proteomes" id="UP000623467">
    <property type="component" value="Unassembled WGS sequence"/>
</dbReference>
<dbReference type="EMBL" id="JACAZH010000005">
    <property type="protein sequence ID" value="KAF7367384.1"/>
    <property type="molecule type" value="Genomic_DNA"/>
</dbReference>
<evidence type="ECO:0000256" key="4">
    <source>
        <dbReference type="SAM" id="MobiDB-lite"/>
    </source>
</evidence>
<feature type="region of interest" description="Disordered" evidence="4">
    <location>
        <begin position="75"/>
        <end position="122"/>
    </location>
</feature>
<dbReference type="InterPro" id="IPR009071">
    <property type="entry name" value="HMG_box_dom"/>
</dbReference>